<keyword evidence="2" id="KW-1185">Reference proteome</keyword>
<dbReference type="InterPro" id="IPR036388">
    <property type="entry name" value="WH-like_DNA-bd_sf"/>
</dbReference>
<organism evidence="1 2">
    <name type="scientific">Zavarzinia compransoris</name>
    <dbReference type="NCBI Taxonomy" id="1264899"/>
    <lineage>
        <taxon>Bacteria</taxon>
        <taxon>Pseudomonadati</taxon>
        <taxon>Pseudomonadota</taxon>
        <taxon>Alphaproteobacteria</taxon>
        <taxon>Rhodospirillales</taxon>
        <taxon>Zavarziniaceae</taxon>
        <taxon>Zavarzinia</taxon>
    </lineage>
</organism>
<dbReference type="AlphaFoldDB" id="A0A317E607"/>
<dbReference type="EMBL" id="QGLF01000002">
    <property type="protein sequence ID" value="PWR22447.1"/>
    <property type="molecule type" value="Genomic_DNA"/>
</dbReference>
<name>A0A317E607_9PROT</name>
<dbReference type="SUPFAM" id="SSF48295">
    <property type="entry name" value="TrpR-like"/>
    <property type="match status" value="1"/>
</dbReference>
<sequence length="88" mass="9946">MHELADGLFGTDGRGLRLEDLPPPDTRRWVIRRKAMVVAAVRGGLITLEEACGRYSLSVEEFLSWQRAIESHGLPGLRATRVQLYRDI</sequence>
<proteinExistence type="predicted"/>
<dbReference type="InterPro" id="IPR009534">
    <property type="entry name" value="DUF1153"/>
</dbReference>
<dbReference type="OrthoDB" id="9796775at2"/>
<gene>
    <name evidence="1" type="ORF">DKG75_09900</name>
</gene>
<comment type="caution">
    <text evidence="1">The sequence shown here is derived from an EMBL/GenBank/DDBJ whole genome shotgun (WGS) entry which is preliminary data.</text>
</comment>
<evidence type="ECO:0000313" key="2">
    <source>
        <dbReference type="Proteomes" id="UP000246077"/>
    </source>
</evidence>
<dbReference type="Gene3D" id="1.10.10.10">
    <property type="entry name" value="Winged helix-like DNA-binding domain superfamily/Winged helix DNA-binding domain"/>
    <property type="match status" value="1"/>
</dbReference>
<dbReference type="GO" id="GO:0043565">
    <property type="term" value="F:sequence-specific DNA binding"/>
    <property type="evidence" value="ECO:0007669"/>
    <property type="project" value="InterPro"/>
</dbReference>
<dbReference type="RefSeq" id="WP_109921090.1">
    <property type="nucleotide sequence ID" value="NZ_SNXM01000003.1"/>
</dbReference>
<protein>
    <submittedName>
        <fullName evidence="1">DUF1153 domain-containing protein</fullName>
    </submittedName>
</protein>
<dbReference type="InterPro" id="IPR010921">
    <property type="entry name" value="Trp_repressor/repl_initiator"/>
</dbReference>
<dbReference type="Pfam" id="PF06627">
    <property type="entry name" value="DUF1153"/>
    <property type="match status" value="1"/>
</dbReference>
<reference evidence="2" key="1">
    <citation type="submission" date="2018-05" db="EMBL/GenBank/DDBJ databases">
        <title>Zavarzinia sp. HR-AS.</title>
        <authorList>
            <person name="Lee Y."/>
            <person name="Jeon C.O."/>
        </authorList>
    </citation>
    <scope>NUCLEOTIDE SEQUENCE [LARGE SCALE GENOMIC DNA]</scope>
    <source>
        <strain evidence="2">DSM 1231</strain>
    </source>
</reference>
<accession>A0A317E607</accession>
<evidence type="ECO:0000313" key="1">
    <source>
        <dbReference type="EMBL" id="PWR22447.1"/>
    </source>
</evidence>
<dbReference type="Proteomes" id="UP000246077">
    <property type="component" value="Unassembled WGS sequence"/>
</dbReference>